<dbReference type="Proteomes" id="UP000026714">
    <property type="component" value="Unassembled WGS sequence"/>
</dbReference>
<dbReference type="InterPro" id="IPR018527">
    <property type="entry name" value="Rubredoxin_Fe_BS"/>
</dbReference>
<proteinExistence type="inferred from homology"/>
<evidence type="ECO:0000256" key="3">
    <source>
        <dbReference type="ARBA" id="ARBA00005337"/>
    </source>
</evidence>
<dbReference type="InterPro" id="IPR024922">
    <property type="entry name" value="Rubredoxin"/>
</dbReference>
<keyword evidence="7 8" id="KW-0408">Iron</keyword>
<dbReference type="PROSITE" id="PS50903">
    <property type="entry name" value="RUBREDOXIN_LIKE"/>
    <property type="match status" value="1"/>
</dbReference>
<evidence type="ECO:0000256" key="9">
    <source>
        <dbReference type="PIRSR" id="PIRSR000071-1"/>
    </source>
</evidence>
<evidence type="ECO:0000256" key="8">
    <source>
        <dbReference type="PIRNR" id="PIRNR000071"/>
    </source>
</evidence>
<dbReference type="FunFam" id="2.20.28.10:FF:000001">
    <property type="entry name" value="Rubredoxin"/>
    <property type="match status" value="1"/>
</dbReference>
<dbReference type="STRING" id="34103.SAMN05421778_107102"/>
<evidence type="ECO:0000256" key="5">
    <source>
        <dbReference type="ARBA" id="ARBA00022723"/>
    </source>
</evidence>
<dbReference type="RefSeq" id="WP_037484182.1">
    <property type="nucleotide sequence ID" value="NZ_AZRA01000098.1"/>
</dbReference>
<evidence type="ECO:0000256" key="2">
    <source>
        <dbReference type="ARBA" id="ARBA00004933"/>
    </source>
</evidence>
<dbReference type="Pfam" id="PF00301">
    <property type="entry name" value="Rubredoxin"/>
    <property type="match status" value="1"/>
</dbReference>
<comment type="pathway">
    <text evidence="2">Hydrocarbon metabolism; alkane degradation.</text>
</comment>
<comment type="function">
    <text evidence="1">Involved in the hydrocarbon hydroxylating system, which transfers electrons from NADH to rubredoxin reductase and then through rubredoxin to alkane 1 monooxygenase.</text>
</comment>
<keyword evidence="5 8" id="KW-0479">Metal-binding</keyword>
<dbReference type="GO" id="GO:0009055">
    <property type="term" value="F:electron transfer activity"/>
    <property type="evidence" value="ECO:0007669"/>
    <property type="project" value="InterPro"/>
</dbReference>
<dbReference type="InterPro" id="IPR050526">
    <property type="entry name" value="Rubredoxin_ET"/>
</dbReference>
<dbReference type="SUPFAM" id="SSF57802">
    <property type="entry name" value="Rubredoxin-like"/>
    <property type="match status" value="1"/>
</dbReference>
<gene>
    <name evidence="11" type="ORF">X805_32430</name>
</gene>
<comment type="cofactor">
    <cofactor evidence="8 9">
        <name>Fe(3+)</name>
        <dbReference type="ChEBI" id="CHEBI:29034"/>
    </cofactor>
    <text evidence="8 9">Binds 1 Fe(3+) ion per subunit.</text>
</comment>
<dbReference type="InterPro" id="IPR024934">
    <property type="entry name" value="Rubredoxin-like_dom"/>
</dbReference>
<evidence type="ECO:0000313" key="12">
    <source>
        <dbReference type="Proteomes" id="UP000026714"/>
    </source>
</evidence>
<evidence type="ECO:0000256" key="1">
    <source>
        <dbReference type="ARBA" id="ARBA00002792"/>
    </source>
</evidence>
<keyword evidence="4 8" id="KW-0813">Transport</keyword>
<dbReference type="GO" id="GO:0005506">
    <property type="term" value="F:iron ion binding"/>
    <property type="evidence" value="ECO:0007669"/>
    <property type="project" value="InterPro"/>
</dbReference>
<sequence>MNTSLATATYLCTLCHFVYDEEVGRPEDGIEPGTPWAAVPEDWCCPECGASKEDFRRTDA</sequence>
<evidence type="ECO:0000256" key="4">
    <source>
        <dbReference type="ARBA" id="ARBA00022448"/>
    </source>
</evidence>
<dbReference type="PROSITE" id="PS00202">
    <property type="entry name" value="RUBREDOXIN"/>
    <property type="match status" value="1"/>
</dbReference>
<dbReference type="AlphaFoldDB" id="A0A059KI51"/>
<dbReference type="Gene3D" id="2.20.28.10">
    <property type="match status" value="1"/>
</dbReference>
<dbReference type="CDD" id="cd00730">
    <property type="entry name" value="rubredoxin"/>
    <property type="match status" value="1"/>
</dbReference>
<keyword evidence="6 8" id="KW-0249">Electron transport</keyword>
<feature type="binding site" evidence="9">
    <location>
        <position position="48"/>
    </location>
    <ligand>
        <name>Fe cation</name>
        <dbReference type="ChEBI" id="CHEBI:24875"/>
    </ligand>
</feature>
<evidence type="ECO:0000256" key="6">
    <source>
        <dbReference type="ARBA" id="ARBA00022982"/>
    </source>
</evidence>
<protein>
    <recommendedName>
        <fullName evidence="8">Rubredoxin</fullName>
    </recommendedName>
</protein>
<feature type="binding site" evidence="9">
    <location>
        <position position="12"/>
    </location>
    <ligand>
        <name>Fe cation</name>
        <dbReference type="ChEBI" id="CHEBI:24875"/>
    </ligand>
</feature>
<organism evidence="11 12">
    <name type="scientific">Sphaerotilus natans subsp. natans DSM 6575</name>
    <dbReference type="NCBI Taxonomy" id="1286631"/>
    <lineage>
        <taxon>Bacteria</taxon>
        <taxon>Pseudomonadati</taxon>
        <taxon>Pseudomonadota</taxon>
        <taxon>Betaproteobacteria</taxon>
        <taxon>Burkholderiales</taxon>
        <taxon>Sphaerotilaceae</taxon>
        <taxon>Sphaerotilus</taxon>
    </lineage>
</organism>
<feature type="domain" description="Rubredoxin-like" evidence="10">
    <location>
        <begin position="7"/>
        <end position="58"/>
    </location>
</feature>
<dbReference type="PANTHER" id="PTHR47627">
    <property type="entry name" value="RUBREDOXIN"/>
    <property type="match status" value="1"/>
</dbReference>
<dbReference type="EMBL" id="AZRA01000098">
    <property type="protein sequence ID" value="KDB51147.1"/>
    <property type="molecule type" value="Genomic_DNA"/>
</dbReference>
<dbReference type="InterPro" id="IPR024935">
    <property type="entry name" value="Rubredoxin_dom"/>
</dbReference>
<feature type="binding site" evidence="9">
    <location>
        <position position="15"/>
    </location>
    <ligand>
        <name>Fe cation</name>
        <dbReference type="ChEBI" id="CHEBI:24875"/>
    </ligand>
</feature>
<dbReference type="PANTHER" id="PTHR47627:SF1">
    <property type="entry name" value="RUBREDOXIN-1-RELATED"/>
    <property type="match status" value="1"/>
</dbReference>
<feature type="binding site" evidence="9">
    <location>
        <position position="45"/>
    </location>
    <ligand>
        <name>Fe cation</name>
        <dbReference type="ChEBI" id="CHEBI:24875"/>
    </ligand>
</feature>
<accession>A0A059KI51</accession>
<evidence type="ECO:0000313" key="11">
    <source>
        <dbReference type="EMBL" id="KDB51147.1"/>
    </source>
</evidence>
<comment type="similarity">
    <text evidence="3 8">Belongs to the rubredoxin family.</text>
</comment>
<reference evidence="11 12" key="1">
    <citation type="journal article" date="2014" name="FEMS Microbiol. Ecol.">
        <title>Sphaerotilus natans encrusted with nanoball-shaped Fe(III) oxide minerals formed by nitrate-reducing mixotrophic Fe(II) oxidation.</title>
        <authorList>
            <person name="Park S."/>
            <person name="Kim D.H."/>
            <person name="Lee J.H."/>
            <person name="Hur H.G."/>
        </authorList>
    </citation>
    <scope>NUCLEOTIDE SEQUENCE [LARGE SCALE GENOMIC DNA]</scope>
    <source>
        <strain evidence="11 12">DSM 6575</strain>
    </source>
</reference>
<evidence type="ECO:0000256" key="7">
    <source>
        <dbReference type="ARBA" id="ARBA00023004"/>
    </source>
</evidence>
<dbReference type="eggNOG" id="COG1773">
    <property type="taxonomic scope" value="Bacteria"/>
</dbReference>
<dbReference type="PIRSF" id="PIRSF000071">
    <property type="entry name" value="Rubredoxin"/>
    <property type="match status" value="1"/>
</dbReference>
<comment type="caution">
    <text evidence="11">The sequence shown here is derived from an EMBL/GenBank/DDBJ whole genome shotgun (WGS) entry which is preliminary data.</text>
</comment>
<dbReference type="PATRIC" id="fig|1286631.3.peg.3165"/>
<dbReference type="GO" id="GO:0043448">
    <property type="term" value="P:alkane catabolic process"/>
    <property type="evidence" value="ECO:0007669"/>
    <property type="project" value="TreeGrafter"/>
</dbReference>
<name>A0A059KI51_9BURK</name>
<dbReference type="PRINTS" id="PR00163">
    <property type="entry name" value="RUBREDOXIN"/>
</dbReference>
<evidence type="ECO:0000259" key="10">
    <source>
        <dbReference type="PROSITE" id="PS50903"/>
    </source>
</evidence>
<keyword evidence="12" id="KW-1185">Reference proteome</keyword>